<dbReference type="eggNOG" id="COG1716">
    <property type="taxonomic scope" value="Bacteria"/>
</dbReference>
<dbReference type="RefSeq" id="WP_013771488.1">
    <property type="nucleotide sequence ID" value="NC_015514.1"/>
</dbReference>
<dbReference type="PROSITE" id="PS50006">
    <property type="entry name" value="FHA_DOMAIN"/>
    <property type="match status" value="1"/>
</dbReference>
<dbReference type="Proteomes" id="UP000008460">
    <property type="component" value="Chromosome"/>
</dbReference>
<dbReference type="PANTHER" id="PTHR36115:SF4">
    <property type="entry name" value="MEMBRANE PROTEIN"/>
    <property type="match status" value="1"/>
</dbReference>
<feature type="region of interest" description="Disordered" evidence="7">
    <location>
        <begin position="266"/>
        <end position="295"/>
    </location>
</feature>
<dbReference type="InterPro" id="IPR051791">
    <property type="entry name" value="Pra-immunoreactive"/>
</dbReference>
<sequence>MQPDPAPRPAPPPPVVDEPPAGLGRRAAAAALDAMVLLALGGWPVLVWWSAAVRAVTSGEPVPTPGLAELLAAAVVVVVALAQWMLHGQSGATLGRHVVGIRTLDVETREPLGLPRVLLRSLVVAAGALACAVGALVVLASPAFDRTGRRRGWHDLAARDEVLLVRRRPAHRRDPGDDLPHRPQDAAEVPQAVVAPEPAPVTSPVRVPRWAADGSGTAQLSAWFEGGPEPALVLAPLAPARSGPDLDTRAIPVVVGAATAVPAPTAPTAPATGLDPALELTRPAPPRRDVRAEPTTPLAAPATALVELSDGRRLTIERTALVGRNPAAVSAVQLVRVVDPARSVSKTHLQIGVEHGGVWVADRGSTNGTVVTLPDGAQVVCQVDHQVRLRVGATVSFGDCWLRLVRAPGTASTS</sequence>
<dbReference type="KEGG" id="cfi:Celf_2335"/>
<feature type="transmembrane region" description="Helical" evidence="8">
    <location>
        <begin position="27"/>
        <end position="49"/>
    </location>
</feature>
<feature type="compositionally biased region" description="Pro residues" evidence="7">
    <location>
        <begin position="1"/>
        <end position="17"/>
    </location>
</feature>
<keyword evidence="4 8" id="KW-0812">Transmembrane</keyword>
<dbReference type="InterPro" id="IPR010432">
    <property type="entry name" value="RDD"/>
</dbReference>
<organism evidence="10 11">
    <name type="scientific">Cellulomonas fimi (strain ATCC 484 / DSM 20113 / JCM 1341 / CCUG 24087 / LMG 16345 / NBRC 15513 / NCIMB 8980 / NCTC 7547 / NRS-133)</name>
    <dbReference type="NCBI Taxonomy" id="590998"/>
    <lineage>
        <taxon>Bacteria</taxon>
        <taxon>Bacillati</taxon>
        <taxon>Actinomycetota</taxon>
        <taxon>Actinomycetes</taxon>
        <taxon>Micrococcales</taxon>
        <taxon>Cellulomonadaceae</taxon>
        <taxon>Cellulomonas</taxon>
    </lineage>
</organism>
<dbReference type="CDD" id="cd00060">
    <property type="entry name" value="FHA"/>
    <property type="match status" value="1"/>
</dbReference>
<evidence type="ECO:0000256" key="6">
    <source>
        <dbReference type="ARBA" id="ARBA00023136"/>
    </source>
</evidence>
<feature type="transmembrane region" description="Helical" evidence="8">
    <location>
        <begin position="70"/>
        <end position="86"/>
    </location>
</feature>
<dbReference type="STRING" id="590998.Celf_2335"/>
<keyword evidence="11" id="KW-1185">Reference proteome</keyword>
<name>F4H2W3_CELFA</name>
<evidence type="ECO:0000256" key="3">
    <source>
        <dbReference type="ARBA" id="ARBA00022553"/>
    </source>
</evidence>
<protein>
    <submittedName>
        <fullName evidence="10">RDD domain containing protein</fullName>
    </submittedName>
</protein>
<evidence type="ECO:0000256" key="1">
    <source>
        <dbReference type="ARBA" id="ARBA00004651"/>
    </source>
</evidence>
<keyword evidence="5 8" id="KW-1133">Transmembrane helix</keyword>
<evidence type="ECO:0000256" key="7">
    <source>
        <dbReference type="SAM" id="MobiDB-lite"/>
    </source>
</evidence>
<dbReference type="InterPro" id="IPR008984">
    <property type="entry name" value="SMAD_FHA_dom_sf"/>
</dbReference>
<dbReference type="InterPro" id="IPR000253">
    <property type="entry name" value="FHA_dom"/>
</dbReference>
<dbReference type="HOGENOM" id="CLU_031946_0_0_11"/>
<dbReference type="EMBL" id="CP002666">
    <property type="protein sequence ID" value="AEE46462.1"/>
    <property type="molecule type" value="Genomic_DNA"/>
</dbReference>
<feature type="transmembrane region" description="Helical" evidence="8">
    <location>
        <begin position="117"/>
        <end position="141"/>
    </location>
</feature>
<dbReference type="Gene3D" id="2.60.200.20">
    <property type="match status" value="1"/>
</dbReference>
<keyword evidence="2" id="KW-1003">Cell membrane</keyword>
<evidence type="ECO:0000313" key="11">
    <source>
        <dbReference type="Proteomes" id="UP000008460"/>
    </source>
</evidence>
<proteinExistence type="predicted"/>
<evidence type="ECO:0000256" key="2">
    <source>
        <dbReference type="ARBA" id="ARBA00022475"/>
    </source>
</evidence>
<evidence type="ECO:0000313" key="10">
    <source>
        <dbReference type="EMBL" id="AEE46462.1"/>
    </source>
</evidence>
<dbReference type="Pfam" id="PF00498">
    <property type="entry name" value="FHA"/>
    <property type="match status" value="1"/>
</dbReference>
<evidence type="ECO:0000256" key="5">
    <source>
        <dbReference type="ARBA" id="ARBA00022989"/>
    </source>
</evidence>
<dbReference type="AlphaFoldDB" id="F4H2W3"/>
<evidence type="ECO:0000259" key="9">
    <source>
        <dbReference type="PROSITE" id="PS50006"/>
    </source>
</evidence>
<gene>
    <name evidence="10" type="ordered locus">Celf_2335</name>
</gene>
<feature type="region of interest" description="Disordered" evidence="7">
    <location>
        <begin position="1"/>
        <end position="21"/>
    </location>
</feature>
<evidence type="ECO:0000256" key="4">
    <source>
        <dbReference type="ARBA" id="ARBA00022692"/>
    </source>
</evidence>
<feature type="domain" description="FHA" evidence="9">
    <location>
        <begin position="320"/>
        <end position="372"/>
    </location>
</feature>
<keyword evidence="3" id="KW-0597">Phosphoprotein</keyword>
<accession>F4H2W3</accession>
<evidence type="ECO:0000256" key="8">
    <source>
        <dbReference type="SAM" id="Phobius"/>
    </source>
</evidence>
<dbReference type="SUPFAM" id="SSF49879">
    <property type="entry name" value="SMAD/FHA domain"/>
    <property type="match status" value="1"/>
</dbReference>
<reference evidence="10 11" key="1">
    <citation type="submission" date="2011-04" db="EMBL/GenBank/DDBJ databases">
        <title>Complete sequence of Cellulomonas fimi ATCC 484.</title>
        <authorList>
            <consortium name="US DOE Joint Genome Institute"/>
            <person name="Lucas S."/>
            <person name="Han J."/>
            <person name="Lapidus A."/>
            <person name="Cheng J.-F."/>
            <person name="Goodwin L."/>
            <person name="Pitluck S."/>
            <person name="Peters L."/>
            <person name="Chertkov O."/>
            <person name="Detter J.C."/>
            <person name="Han C."/>
            <person name="Tapia R."/>
            <person name="Land M."/>
            <person name="Hauser L."/>
            <person name="Kyrpides N."/>
            <person name="Ivanova N."/>
            <person name="Ovchinnikova G."/>
            <person name="Pagani I."/>
            <person name="Mead D."/>
            <person name="Brumm P."/>
            <person name="Woyke T."/>
        </authorList>
    </citation>
    <scope>NUCLEOTIDE SEQUENCE [LARGE SCALE GENOMIC DNA]</scope>
    <source>
        <strain evidence="11">ATCC 484 / DSM 20113 / JCM 1341 / NBRC 15513 / NCIMB 8980 / NCTC 7547</strain>
    </source>
</reference>
<dbReference type="Pfam" id="PF06271">
    <property type="entry name" value="RDD"/>
    <property type="match status" value="1"/>
</dbReference>
<comment type="subcellular location">
    <subcellularLocation>
        <location evidence="1">Cell membrane</location>
        <topology evidence="1">Multi-pass membrane protein</topology>
    </subcellularLocation>
</comment>
<keyword evidence="6 8" id="KW-0472">Membrane</keyword>
<dbReference type="eggNOG" id="COG1714">
    <property type="taxonomic scope" value="Bacteria"/>
</dbReference>
<dbReference type="PANTHER" id="PTHR36115">
    <property type="entry name" value="PROLINE-RICH ANTIGEN HOMOLOG-RELATED"/>
    <property type="match status" value="1"/>
</dbReference>
<dbReference type="GO" id="GO:0005886">
    <property type="term" value="C:plasma membrane"/>
    <property type="evidence" value="ECO:0007669"/>
    <property type="project" value="UniProtKB-SubCell"/>
</dbReference>